<dbReference type="WBParaSite" id="maker-unitig_33584-snap-gene-0.3-mRNA-1">
    <property type="protein sequence ID" value="maker-unitig_33584-snap-gene-0.3-mRNA-1"/>
    <property type="gene ID" value="maker-unitig_33584-snap-gene-0.3"/>
</dbReference>
<evidence type="ECO:0000313" key="2">
    <source>
        <dbReference type="WBParaSite" id="maker-unitig_33584-snap-gene-0.3-mRNA-1"/>
    </source>
</evidence>
<organism evidence="1 2">
    <name type="scientific">Macrostomum lignano</name>
    <dbReference type="NCBI Taxonomy" id="282301"/>
    <lineage>
        <taxon>Eukaryota</taxon>
        <taxon>Metazoa</taxon>
        <taxon>Spiralia</taxon>
        <taxon>Lophotrochozoa</taxon>
        <taxon>Platyhelminthes</taxon>
        <taxon>Rhabditophora</taxon>
        <taxon>Macrostomorpha</taxon>
        <taxon>Macrostomida</taxon>
        <taxon>Macrostomidae</taxon>
        <taxon>Macrostomum</taxon>
    </lineage>
</organism>
<reference evidence="2" key="1">
    <citation type="submission" date="2016-11" db="UniProtKB">
        <authorList>
            <consortium name="WormBaseParasite"/>
        </authorList>
    </citation>
    <scope>IDENTIFICATION</scope>
</reference>
<protein>
    <submittedName>
        <fullName evidence="2">Uncharacterized protein</fullName>
    </submittedName>
</protein>
<dbReference type="Proteomes" id="UP000095280">
    <property type="component" value="Unplaced"/>
</dbReference>
<evidence type="ECO:0000313" key="1">
    <source>
        <dbReference type="Proteomes" id="UP000095280"/>
    </source>
</evidence>
<accession>A0A1I8FHS8</accession>
<dbReference type="AlphaFoldDB" id="A0A1I8FHS8"/>
<sequence length="202" mass="22137">MLIMWPAGVSTRSLGWAGPGARMDEADHTGGHISVDLPRLRPGLLGRMRVADAPLRTTADYWRELGAPPGRPPLARPFWVPRRTSSRGCWSEQPPVLLDKVDIHSMQELDNGAGKLISQPLADYTPGTDAVLRGQTCSEHTSTCSGVWCKRLYNDRQVSTIKEIIQAEKLPLEDFSAHFSQTSPVVPTLRSATLADDILTGN</sequence>
<proteinExistence type="predicted"/>
<name>A0A1I8FHS8_9PLAT</name>
<keyword evidence="1" id="KW-1185">Reference proteome</keyword>